<organism evidence="1 2">
    <name type="scientific">Erwinia phage pEa_SNUABM_30</name>
    <dbReference type="NCBI Taxonomy" id="2869553"/>
    <lineage>
        <taxon>Viruses</taxon>
        <taxon>Duplodnaviria</taxon>
        <taxon>Heunggongvirae</taxon>
        <taxon>Uroviricota</taxon>
        <taxon>Caudoviricetes</taxon>
        <taxon>Alexandravirus</taxon>
        <taxon>Alexandravirus SNUABM30</taxon>
    </lineage>
</organism>
<dbReference type="EMBL" id="MZ443778">
    <property type="protein sequence ID" value="UAW53205.1"/>
    <property type="molecule type" value="Genomic_DNA"/>
</dbReference>
<gene>
    <name evidence="1" type="ORF">pEaSNUABM30_00087</name>
</gene>
<dbReference type="Proteomes" id="UP000827754">
    <property type="component" value="Segment"/>
</dbReference>
<accession>A0AAE9BS62</accession>
<keyword evidence="2" id="KW-1185">Reference proteome</keyword>
<protein>
    <submittedName>
        <fullName evidence="1">Uncharacterized protein</fullName>
    </submittedName>
</protein>
<sequence>MLFISNGAQILEKKIETARRRMFLFSDDVEPPTSKSSYPEMMDKINKSRSFCALVNAQNEMQCVRGAGWKSNRLFYNYVPSVRKSGFSQTGGNRVVSAIDMFCRYYAIGKLDDSIGTAQEGTGSLLDSYGSGRPSVPAYSDMVLPAFDGSVFTKSLYSVPTTSAGVTSSEGGTITGGGGSGIGRWTRTGSSYLQNIGITSLNVATDTATVTVNSLTLSSLYAGSPYNHETFANTIFPRLFQPFSSSTYGSYYFSGGGWSYTTSYSAGSLGSSAAQPDAAYFGQGTHDDTPAYALKWGAMPIAFERAAPVYVVLSKAGVDFNVASDINPNEVPTATMNAYDAVVIKRRFLM</sequence>
<name>A0AAE9BS62_9CAUD</name>
<evidence type="ECO:0000313" key="2">
    <source>
        <dbReference type="Proteomes" id="UP000827754"/>
    </source>
</evidence>
<reference evidence="1 2" key="1">
    <citation type="submission" date="2021-06" db="EMBL/GenBank/DDBJ databases">
        <title>Complete genome sequence of Erwinia phage pEa_SNUABM_30.</title>
        <authorList>
            <person name="Kim S.G."/>
            <person name="Park S.C."/>
        </authorList>
    </citation>
    <scope>NUCLEOTIDE SEQUENCE [LARGE SCALE GENOMIC DNA]</scope>
</reference>
<evidence type="ECO:0000313" key="1">
    <source>
        <dbReference type="EMBL" id="UAW53205.1"/>
    </source>
</evidence>
<proteinExistence type="predicted"/>